<proteinExistence type="predicted"/>
<dbReference type="InterPro" id="IPR017508">
    <property type="entry name" value="HipA_N1"/>
</dbReference>
<sequence length="109" mass="12125">MYTSGNVYYNRQLAGVIAATTNGYTFTYDAAYLRHPQALPVSLTLPLTEGAYFSQQLFPFFDGLIPEGWLLDIAAKRWGLKTYDRFALLLHTCQDAIGAVSIIPHSSMS</sequence>
<evidence type="ECO:0000259" key="1">
    <source>
        <dbReference type="Pfam" id="PF13657"/>
    </source>
</evidence>
<organism evidence="2 3">
    <name type="scientific">Chitinophaga eiseniae</name>
    <dbReference type="NCBI Taxonomy" id="634771"/>
    <lineage>
        <taxon>Bacteria</taxon>
        <taxon>Pseudomonadati</taxon>
        <taxon>Bacteroidota</taxon>
        <taxon>Chitinophagia</taxon>
        <taxon>Chitinophagales</taxon>
        <taxon>Chitinophagaceae</taxon>
        <taxon>Chitinophaga</taxon>
    </lineage>
</organism>
<keyword evidence="3" id="KW-1185">Reference proteome</keyword>
<reference evidence="3" key="1">
    <citation type="submission" date="2017-02" db="EMBL/GenBank/DDBJ databases">
        <authorList>
            <person name="Varghese N."/>
            <person name="Submissions S."/>
        </authorList>
    </citation>
    <scope>NUCLEOTIDE SEQUENCE [LARGE SCALE GENOMIC DNA]</scope>
    <source>
        <strain evidence="3">DSM 22224</strain>
    </source>
</reference>
<dbReference type="NCBIfam" id="TIGR03071">
    <property type="entry name" value="couple_hipA"/>
    <property type="match status" value="1"/>
</dbReference>
<keyword evidence="2" id="KW-0808">Transferase</keyword>
<dbReference type="Proteomes" id="UP000190367">
    <property type="component" value="Unassembled WGS sequence"/>
</dbReference>
<protein>
    <submittedName>
        <fullName evidence="2">Serine/threonine-protein kinase HipA</fullName>
    </submittedName>
</protein>
<name>A0A1T4SWY8_9BACT</name>
<dbReference type="AlphaFoldDB" id="A0A1T4SWY8"/>
<evidence type="ECO:0000313" key="3">
    <source>
        <dbReference type="Proteomes" id="UP000190367"/>
    </source>
</evidence>
<gene>
    <name evidence="2" type="ORF">SAMN04488128_103665</name>
</gene>
<dbReference type="OrthoDB" id="196808at2"/>
<dbReference type="Pfam" id="PF13657">
    <property type="entry name" value="Couple_hipA"/>
    <property type="match status" value="1"/>
</dbReference>
<dbReference type="GO" id="GO:0004674">
    <property type="term" value="F:protein serine/threonine kinase activity"/>
    <property type="evidence" value="ECO:0007669"/>
    <property type="project" value="TreeGrafter"/>
</dbReference>
<dbReference type="EMBL" id="FUWZ01000003">
    <property type="protein sequence ID" value="SKA32438.1"/>
    <property type="molecule type" value="Genomic_DNA"/>
</dbReference>
<dbReference type="GO" id="GO:0005829">
    <property type="term" value="C:cytosol"/>
    <property type="evidence" value="ECO:0007669"/>
    <property type="project" value="TreeGrafter"/>
</dbReference>
<dbReference type="InterPro" id="IPR052028">
    <property type="entry name" value="HipA_Ser/Thr_kinase"/>
</dbReference>
<evidence type="ECO:0000313" key="2">
    <source>
        <dbReference type="EMBL" id="SKA32438.1"/>
    </source>
</evidence>
<keyword evidence="2" id="KW-0418">Kinase</keyword>
<dbReference type="PANTHER" id="PTHR37419">
    <property type="entry name" value="SERINE/THREONINE-PROTEIN KINASE TOXIN HIPA"/>
    <property type="match status" value="1"/>
</dbReference>
<dbReference type="RefSeq" id="WP_078670993.1">
    <property type="nucleotide sequence ID" value="NZ_FUWZ01000003.1"/>
</dbReference>
<dbReference type="STRING" id="634771.SAMN04488128_103665"/>
<feature type="domain" description="HipA N-terminal subdomain 1" evidence="1">
    <location>
        <begin position="6"/>
        <end position="102"/>
    </location>
</feature>
<dbReference type="PANTHER" id="PTHR37419:SF6">
    <property type="entry name" value="KINASE HI_0665-RELATED"/>
    <property type="match status" value="1"/>
</dbReference>
<accession>A0A1T4SWY8</accession>